<feature type="compositionally biased region" description="Low complexity" evidence="2">
    <location>
        <begin position="86"/>
        <end position="101"/>
    </location>
</feature>
<dbReference type="GO" id="GO:0008270">
    <property type="term" value="F:zinc ion binding"/>
    <property type="evidence" value="ECO:0007669"/>
    <property type="project" value="UniProtKB-KW"/>
</dbReference>
<reference evidence="4" key="1">
    <citation type="submission" date="2020-01" db="EMBL/GenBank/DDBJ databases">
        <title>Genome sequence of Kobresia littledalei, the first chromosome-level genome in the family Cyperaceae.</title>
        <authorList>
            <person name="Qu G."/>
        </authorList>
    </citation>
    <scope>NUCLEOTIDE SEQUENCE</scope>
    <source>
        <strain evidence="4">C.B.Clarke</strain>
        <tissue evidence="4">Leaf</tissue>
    </source>
</reference>
<feature type="domain" description="CCHC-type" evidence="3">
    <location>
        <begin position="161"/>
        <end position="177"/>
    </location>
</feature>
<feature type="region of interest" description="Disordered" evidence="2">
    <location>
        <begin position="37"/>
        <end position="101"/>
    </location>
</feature>
<dbReference type="InterPro" id="IPR001878">
    <property type="entry name" value="Znf_CCHC"/>
</dbReference>
<evidence type="ECO:0000313" key="5">
    <source>
        <dbReference type="Proteomes" id="UP000623129"/>
    </source>
</evidence>
<keyword evidence="1" id="KW-0479">Metal-binding</keyword>
<protein>
    <submittedName>
        <fullName evidence="4">Cellular nucleic acid-binding protein</fullName>
    </submittedName>
</protein>
<evidence type="ECO:0000259" key="3">
    <source>
        <dbReference type="PROSITE" id="PS50158"/>
    </source>
</evidence>
<feature type="compositionally biased region" description="Polar residues" evidence="2">
    <location>
        <begin position="266"/>
        <end position="280"/>
    </location>
</feature>
<evidence type="ECO:0000256" key="1">
    <source>
        <dbReference type="PROSITE-ProRule" id="PRU00047"/>
    </source>
</evidence>
<dbReference type="InterPro" id="IPR036875">
    <property type="entry name" value="Znf_CCHC_sf"/>
</dbReference>
<dbReference type="SMART" id="SM00343">
    <property type="entry name" value="ZnF_C2HC"/>
    <property type="match status" value="4"/>
</dbReference>
<accession>A0A833UZF3</accession>
<dbReference type="OrthoDB" id="3863715at2759"/>
<dbReference type="Proteomes" id="UP000623129">
    <property type="component" value="Unassembled WGS sequence"/>
</dbReference>
<proteinExistence type="predicted"/>
<feature type="region of interest" description="Disordered" evidence="2">
    <location>
        <begin position="475"/>
        <end position="514"/>
    </location>
</feature>
<organism evidence="4 5">
    <name type="scientific">Carex littledalei</name>
    <dbReference type="NCBI Taxonomy" id="544730"/>
    <lineage>
        <taxon>Eukaryota</taxon>
        <taxon>Viridiplantae</taxon>
        <taxon>Streptophyta</taxon>
        <taxon>Embryophyta</taxon>
        <taxon>Tracheophyta</taxon>
        <taxon>Spermatophyta</taxon>
        <taxon>Magnoliopsida</taxon>
        <taxon>Liliopsida</taxon>
        <taxon>Poales</taxon>
        <taxon>Cyperaceae</taxon>
        <taxon>Cyperoideae</taxon>
        <taxon>Cariceae</taxon>
        <taxon>Carex</taxon>
        <taxon>Carex subgen. Euthyceras</taxon>
    </lineage>
</organism>
<dbReference type="EMBL" id="SWLB01000027">
    <property type="protein sequence ID" value="KAF3321011.1"/>
    <property type="molecule type" value="Genomic_DNA"/>
</dbReference>
<dbReference type="AlphaFoldDB" id="A0A833UZF3"/>
<keyword evidence="1" id="KW-0862">Zinc</keyword>
<evidence type="ECO:0000313" key="4">
    <source>
        <dbReference type="EMBL" id="KAF3321011.1"/>
    </source>
</evidence>
<evidence type="ECO:0000256" key="2">
    <source>
        <dbReference type="SAM" id="MobiDB-lite"/>
    </source>
</evidence>
<dbReference type="Gene3D" id="4.10.60.10">
    <property type="entry name" value="Zinc finger, CCHC-type"/>
    <property type="match status" value="1"/>
</dbReference>
<dbReference type="PROSITE" id="PS50158">
    <property type="entry name" value="ZF_CCHC"/>
    <property type="match status" value="1"/>
</dbReference>
<feature type="region of interest" description="Disordered" evidence="2">
    <location>
        <begin position="266"/>
        <end position="294"/>
    </location>
</feature>
<feature type="compositionally biased region" description="Polar residues" evidence="2">
    <location>
        <begin position="206"/>
        <end position="215"/>
    </location>
</feature>
<keyword evidence="1" id="KW-0863">Zinc-finger</keyword>
<feature type="region of interest" description="Disordered" evidence="2">
    <location>
        <begin position="193"/>
        <end position="215"/>
    </location>
</feature>
<sequence>MTPLEARQANNKAILQAIQKREESTTATIRRLTYAQAVQQRRAPHQPHTPTLSPTHTTNSNTQAAANPPPPTTPAPNHCINGDIHTSPQPTSQNPQPDNTTLAEEGWTLVTRKKSRPSHQHITKPIDHNIKRDHAWLLQQRRCFKCFLKGHQKQQCNRTIKCLQCNQEGHISKQCSNRFNRRIFTDRETNKYVTPSAKGEKPRQFPSLSTGTKQGSSNFLRQQQARLLQQGRCLKCCLRGHTKQQCTRVVKCFLCNKDGHTTIRCNPNPINAQPPKSNPRSIKDNDVQSHPTQPTHRVVNFATNHLHHMENTSNWETMDLMDPDDFEDGRRESLRVFLPPRTPLRPINSFLERSALVLAGPHPINRYIAHRLAVTLATHFNMQPQDFPISRVHQNYGDFLVRFPNTNLRDQAVAICVFTLGPNMHLQLVEWTPGMGGVYDPVTHKARLRLYGLLNHNWNIHDLDILGRKTNSRPEGFSEWADHSRNFSSPAVPTREQRGNGPAVRFSRPRIPGN</sequence>
<dbReference type="GO" id="GO:0003676">
    <property type="term" value="F:nucleic acid binding"/>
    <property type="evidence" value="ECO:0007669"/>
    <property type="project" value="InterPro"/>
</dbReference>
<comment type="caution">
    <text evidence="4">The sequence shown here is derived from an EMBL/GenBank/DDBJ whole genome shotgun (WGS) entry which is preliminary data.</text>
</comment>
<name>A0A833UZF3_9POAL</name>
<feature type="compositionally biased region" description="Low complexity" evidence="2">
    <location>
        <begin position="48"/>
        <end position="66"/>
    </location>
</feature>
<gene>
    <name evidence="4" type="ORF">FCM35_KLT14264</name>
</gene>
<keyword evidence="5" id="KW-1185">Reference proteome</keyword>
<dbReference type="SUPFAM" id="SSF57756">
    <property type="entry name" value="Retrovirus zinc finger-like domains"/>
    <property type="match status" value="2"/>
</dbReference>